<feature type="region of interest" description="Disordered" evidence="1">
    <location>
        <begin position="1"/>
        <end position="23"/>
    </location>
</feature>
<dbReference type="AlphaFoldDB" id="B6CLN6"/>
<sequence length="136" mass="13131">MAADRADTAPSRKPFDSAAHPLTNPSPAAGLPASIMAAVVSAGWAAGAAIGTSGATTSAVTADTSVGVGAPGLPCKLTTARFASSIAAYPSAAWVIAWAPASKTAAPSRAREATTAPCPLRRATALIDTASVASGG</sequence>
<keyword evidence="2" id="KW-0614">Plasmid</keyword>
<protein>
    <submittedName>
        <fullName evidence="2">Uncharacterized protein</fullName>
    </submittedName>
</protein>
<dbReference type="EMBL" id="EU271967">
    <property type="protein sequence ID" value="ACA50960.1"/>
    <property type="molecule type" value="Genomic_DNA"/>
</dbReference>
<name>B6CLN6_MYCMR</name>
<reference evidence="2" key="1">
    <citation type="journal article" date="2008" name="BMC Genomics">
        <title>Deciphering the genetic basis for polyketide variation among mycobacteria producing mycolactones.</title>
        <authorList>
            <person name="Pidot S.J."/>
            <person name="Hong H."/>
            <person name="Seemann T."/>
            <person name="Porter J.L."/>
            <person name="Yip M.J."/>
            <person name="Men A."/>
            <person name="Johnson M."/>
            <person name="Wilson P."/>
            <person name="Davies J.K."/>
            <person name="Leadlay P.F."/>
            <person name="Stinear T.P."/>
        </authorList>
    </citation>
    <scope>NUCLEOTIDE SEQUENCE [LARGE SCALE GENOMIC DNA]</scope>
    <source>
        <strain evidence="2">DL240490</strain>
        <plasmid evidence="2">pMUM003</plasmid>
    </source>
</reference>
<accession>B6CLN6</accession>
<proteinExistence type="predicted"/>
<evidence type="ECO:0000313" key="2">
    <source>
        <dbReference type="EMBL" id="ACA50960.1"/>
    </source>
</evidence>
<organism evidence="2">
    <name type="scientific">Mycobacterium marinum DL240490</name>
    <dbReference type="NCBI Taxonomy" id="459420"/>
    <lineage>
        <taxon>Bacteria</taxon>
        <taxon>Bacillati</taxon>
        <taxon>Actinomycetota</taxon>
        <taxon>Actinomycetes</taxon>
        <taxon>Mycobacteriales</taxon>
        <taxon>Mycobacteriaceae</taxon>
        <taxon>Mycobacterium</taxon>
        <taxon>Mycobacterium ulcerans group</taxon>
    </lineage>
</organism>
<geneLocation type="plasmid" evidence="2">
    <name>pMUM003</name>
</geneLocation>
<gene>
    <name evidence="2" type="ORF">MUDP_048</name>
</gene>
<evidence type="ECO:0000256" key="1">
    <source>
        <dbReference type="SAM" id="MobiDB-lite"/>
    </source>
</evidence>